<proteinExistence type="predicted"/>
<dbReference type="AlphaFoldDB" id="A0A9D3VRN9"/>
<name>A0A9D3VRN9_9ROSI</name>
<feature type="region of interest" description="Disordered" evidence="1">
    <location>
        <begin position="132"/>
        <end position="171"/>
    </location>
</feature>
<organism evidence="2 3">
    <name type="scientific">Gossypium stocksii</name>
    <dbReference type="NCBI Taxonomy" id="47602"/>
    <lineage>
        <taxon>Eukaryota</taxon>
        <taxon>Viridiplantae</taxon>
        <taxon>Streptophyta</taxon>
        <taxon>Embryophyta</taxon>
        <taxon>Tracheophyta</taxon>
        <taxon>Spermatophyta</taxon>
        <taxon>Magnoliopsida</taxon>
        <taxon>eudicotyledons</taxon>
        <taxon>Gunneridae</taxon>
        <taxon>Pentapetalae</taxon>
        <taxon>rosids</taxon>
        <taxon>malvids</taxon>
        <taxon>Malvales</taxon>
        <taxon>Malvaceae</taxon>
        <taxon>Malvoideae</taxon>
        <taxon>Gossypium</taxon>
    </lineage>
</organism>
<feature type="compositionally biased region" description="Polar residues" evidence="1">
    <location>
        <begin position="145"/>
        <end position="160"/>
    </location>
</feature>
<reference evidence="2 3" key="1">
    <citation type="journal article" date="2021" name="Plant Biotechnol. J.">
        <title>Multi-omics assisted identification of the key and species-specific regulatory components of drought-tolerant mechanisms in Gossypium stocksii.</title>
        <authorList>
            <person name="Yu D."/>
            <person name="Ke L."/>
            <person name="Zhang D."/>
            <person name="Wu Y."/>
            <person name="Sun Y."/>
            <person name="Mei J."/>
            <person name="Sun J."/>
            <person name="Sun Y."/>
        </authorList>
    </citation>
    <scope>NUCLEOTIDE SEQUENCE [LARGE SCALE GENOMIC DNA]</scope>
    <source>
        <strain evidence="3">cv. E1</strain>
        <tissue evidence="2">Leaf</tissue>
    </source>
</reference>
<dbReference type="EMBL" id="JAIQCV010000006">
    <property type="protein sequence ID" value="KAH1091520.1"/>
    <property type="molecule type" value="Genomic_DNA"/>
</dbReference>
<dbReference type="OrthoDB" id="998076at2759"/>
<sequence>MMMVEWKSQCGKNESHIFKDKNAKKIILGSRFLEFNEVGEMEGDEGVTDEHSSDRLISSPRCNFSSAGDAYDCSSSSLIDSTFVTKGVSSQKRGLRSITIIYFNPFEDTGGAIITLNDVVLDLGKHSMITFKENIDPNKGGTSGEADSTNGGTDSFSSKSRGGKGDLVCIG</sequence>
<evidence type="ECO:0000313" key="3">
    <source>
        <dbReference type="Proteomes" id="UP000828251"/>
    </source>
</evidence>
<dbReference type="Proteomes" id="UP000828251">
    <property type="component" value="Unassembled WGS sequence"/>
</dbReference>
<accession>A0A9D3VRN9</accession>
<evidence type="ECO:0000313" key="2">
    <source>
        <dbReference type="EMBL" id="KAH1091520.1"/>
    </source>
</evidence>
<keyword evidence="3" id="KW-1185">Reference proteome</keyword>
<gene>
    <name evidence="2" type="ORF">J1N35_018777</name>
</gene>
<evidence type="ECO:0000256" key="1">
    <source>
        <dbReference type="SAM" id="MobiDB-lite"/>
    </source>
</evidence>
<comment type="caution">
    <text evidence="2">The sequence shown here is derived from an EMBL/GenBank/DDBJ whole genome shotgun (WGS) entry which is preliminary data.</text>
</comment>
<protein>
    <submittedName>
        <fullName evidence="2">Uncharacterized protein</fullName>
    </submittedName>
</protein>